<dbReference type="Proteomes" id="UP000077469">
    <property type="component" value="Chromosome"/>
</dbReference>
<comment type="subunit">
    <text evidence="12">Homotetramer; dimer of dimers.</text>
</comment>
<dbReference type="Pfam" id="PF00701">
    <property type="entry name" value="DHDPS"/>
    <property type="match status" value="1"/>
</dbReference>
<dbReference type="GO" id="GO:0019877">
    <property type="term" value="P:diaminopimelate biosynthetic process"/>
    <property type="evidence" value="ECO:0007669"/>
    <property type="project" value="UniProtKB-UniRule"/>
</dbReference>
<comment type="function">
    <text evidence="1 12">Catalyzes the condensation of (S)-aspartate-beta-semialdehyde [(S)-ASA] and pyruvate to 4-hydroxy-tetrahydrodipicolinate (HTPA).</text>
</comment>
<evidence type="ECO:0000256" key="2">
    <source>
        <dbReference type="ARBA" id="ARBA00005120"/>
    </source>
</evidence>
<dbReference type="CDD" id="cd00950">
    <property type="entry name" value="DHDPS"/>
    <property type="match status" value="1"/>
</dbReference>
<comment type="similarity">
    <text evidence="3 12 13">Belongs to the DapA family.</text>
</comment>
<feature type="active site" description="Schiff-base intermediate with substrate" evidence="12 14">
    <location>
        <position position="177"/>
    </location>
</feature>
<dbReference type="AlphaFoldDB" id="A0A0X1KT62"/>
<evidence type="ECO:0000256" key="3">
    <source>
        <dbReference type="ARBA" id="ARBA00007592"/>
    </source>
</evidence>
<dbReference type="STRING" id="1123384.AJ81_09540"/>
<evidence type="ECO:0000256" key="4">
    <source>
        <dbReference type="ARBA" id="ARBA00012086"/>
    </source>
</evidence>
<evidence type="ECO:0000256" key="8">
    <source>
        <dbReference type="ARBA" id="ARBA00023154"/>
    </source>
</evidence>
<feature type="active site" description="Proton donor/acceptor" evidence="12 14">
    <location>
        <position position="149"/>
    </location>
</feature>
<dbReference type="InterPro" id="IPR020624">
    <property type="entry name" value="Schiff_base-form_aldolases_CS"/>
</dbReference>
<evidence type="ECO:0000256" key="15">
    <source>
        <dbReference type="PIRSR" id="PIRSR001365-2"/>
    </source>
</evidence>
<organism evidence="16 17">
    <name type="scientific">Pseudothermotoga hypogea DSM 11164 = NBRC 106472</name>
    <dbReference type="NCBI Taxonomy" id="1123384"/>
    <lineage>
        <taxon>Bacteria</taxon>
        <taxon>Thermotogati</taxon>
        <taxon>Thermotogota</taxon>
        <taxon>Thermotogae</taxon>
        <taxon>Thermotogales</taxon>
        <taxon>Thermotogaceae</taxon>
        <taxon>Pseudothermotoga</taxon>
    </lineage>
</organism>
<evidence type="ECO:0000256" key="11">
    <source>
        <dbReference type="ARBA" id="ARBA00047836"/>
    </source>
</evidence>
<feature type="site" description="Part of a proton relay during catalysis" evidence="12">
    <location>
        <position position="123"/>
    </location>
</feature>
<evidence type="ECO:0000313" key="17">
    <source>
        <dbReference type="Proteomes" id="UP000077469"/>
    </source>
</evidence>
<dbReference type="PROSITE" id="PS00665">
    <property type="entry name" value="DHDPS_1"/>
    <property type="match status" value="1"/>
</dbReference>
<protein>
    <recommendedName>
        <fullName evidence="4 12">4-hydroxy-tetrahydrodipicolinate synthase</fullName>
        <shortName evidence="12">HTPA synthase</shortName>
        <ecNumber evidence="4 12">4.3.3.7</ecNumber>
    </recommendedName>
</protein>
<dbReference type="PROSITE" id="PS00666">
    <property type="entry name" value="DHDPS_2"/>
    <property type="match status" value="1"/>
</dbReference>
<accession>A0A0X1KT62</accession>
<evidence type="ECO:0000256" key="1">
    <source>
        <dbReference type="ARBA" id="ARBA00003294"/>
    </source>
</evidence>
<proteinExistence type="inferred from homology"/>
<keyword evidence="17" id="KW-1185">Reference proteome</keyword>
<dbReference type="InterPro" id="IPR020625">
    <property type="entry name" value="Schiff_base-form_aldolases_AS"/>
</dbReference>
<dbReference type="InterPro" id="IPR013785">
    <property type="entry name" value="Aldolase_TIM"/>
</dbReference>
<evidence type="ECO:0000256" key="14">
    <source>
        <dbReference type="PIRSR" id="PIRSR001365-1"/>
    </source>
</evidence>
<dbReference type="GO" id="GO:0008840">
    <property type="term" value="F:4-hydroxy-tetrahydrodipicolinate synthase activity"/>
    <property type="evidence" value="ECO:0007669"/>
    <property type="project" value="UniProtKB-UniRule"/>
</dbReference>
<dbReference type="PANTHER" id="PTHR12128">
    <property type="entry name" value="DIHYDRODIPICOLINATE SYNTHASE"/>
    <property type="match status" value="1"/>
</dbReference>
<dbReference type="SMART" id="SM01130">
    <property type="entry name" value="DHDPS"/>
    <property type="match status" value="1"/>
</dbReference>
<dbReference type="GO" id="GO:0009089">
    <property type="term" value="P:lysine biosynthetic process via diaminopimelate"/>
    <property type="evidence" value="ECO:0007669"/>
    <property type="project" value="UniProtKB-UniRule"/>
</dbReference>
<comment type="catalytic activity">
    <reaction evidence="11 12">
        <text>L-aspartate 4-semialdehyde + pyruvate = (2S,4S)-4-hydroxy-2,3,4,5-tetrahydrodipicolinate + H2O + H(+)</text>
        <dbReference type="Rhea" id="RHEA:34171"/>
        <dbReference type="ChEBI" id="CHEBI:15361"/>
        <dbReference type="ChEBI" id="CHEBI:15377"/>
        <dbReference type="ChEBI" id="CHEBI:15378"/>
        <dbReference type="ChEBI" id="CHEBI:67139"/>
        <dbReference type="ChEBI" id="CHEBI:537519"/>
        <dbReference type="EC" id="4.3.3.7"/>
    </reaction>
</comment>
<evidence type="ECO:0000256" key="7">
    <source>
        <dbReference type="ARBA" id="ARBA00022915"/>
    </source>
</evidence>
<dbReference type="GO" id="GO:0005829">
    <property type="term" value="C:cytosol"/>
    <property type="evidence" value="ECO:0007669"/>
    <property type="project" value="TreeGrafter"/>
</dbReference>
<comment type="pathway">
    <text evidence="2 12">Amino-acid biosynthesis; L-lysine biosynthesis via DAP pathway; (S)-tetrahydrodipicolinate from L-aspartate: step 3/4.</text>
</comment>
<keyword evidence="8 12" id="KW-0457">Lysine biosynthesis</keyword>
<dbReference type="InterPro" id="IPR005263">
    <property type="entry name" value="DapA"/>
</dbReference>
<gene>
    <name evidence="12" type="primary">dapA</name>
    <name evidence="16" type="ORF">AJ81_09540</name>
</gene>
<dbReference type="PATRIC" id="fig|1123384.7.peg.1920"/>
<dbReference type="NCBIfam" id="TIGR00674">
    <property type="entry name" value="dapA"/>
    <property type="match status" value="1"/>
</dbReference>
<evidence type="ECO:0000256" key="5">
    <source>
        <dbReference type="ARBA" id="ARBA00022490"/>
    </source>
</evidence>
<dbReference type="HAMAP" id="MF_00418">
    <property type="entry name" value="DapA"/>
    <property type="match status" value="1"/>
</dbReference>
<dbReference type="UniPathway" id="UPA00034">
    <property type="reaction ID" value="UER00017"/>
</dbReference>
<dbReference type="PIRSF" id="PIRSF001365">
    <property type="entry name" value="DHDPS"/>
    <property type="match status" value="1"/>
</dbReference>
<evidence type="ECO:0000256" key="12">
    <source>
        <dbReference type="HAMAP-Rule" id="MF_00418"/>
    </source>
</evidence>
<keyword evidence="9 12" id="KW-0456">Lyase</keyword>
<evidence type="ECO:0000313" key="16">
    <source>
        <dbReference type="EMBL" id="AJC74376.1"/>
    </source>
</evidence>
<dbReference type="PaxDb" id="1123384-AJ81_09540"/>
<evidence type="ECO:0000256" key="9">
    <source>
        <dbReference type="ARBA" id="ARBA00023239"/>
    </source>
</evidence>
<evidence type="ECO:0000256" key="13">
    <source>
        <dbReference type="PIRNR" id="PIRNR001365"/>
    </source>
</evidence>
<dbReference type="EMBL" id="CP007141">
    <property type="protein sequence ID" value="AJC74376.1"/>
    <property type="molecule type" value="Genomic_DNA"/>
</dbReference>
<name>A0A0X1KT62_9THEM</name>
<comment type="subcellular location">
    <subcellularLocation>
        <location evidence="12">Cytoplasm</location>
    </subcellularLocation>
</comment>
<dbReference type="PRINTS" id="PR00146">
    <property type="entry name" value="DHPICSNTHASE"/>
</dbReference>
<dbReference type="InterPro" id="IPR002220">
    <property type="entry name" value="DapA-like"/>
</dbReference>
<dbReference type="PANTHER" id="PTHR12128:SF66">
    <property type="entry name" value="4-HYDROXY-2-OXOGLUTARATE ALDOLASE, MITOCHONDRIAL"/>
    <property type="match status" value="1"/>
</dbReference>
<evidence type="ECO:0000256" key="10">
    <source>
        <dbReference type="ARBA" id="ARBA00023270"/>
    </source>
</evidence>
<feature type="binding site" evidence="12 15">
    <location>
        <position position="61"/>
    </location>
    <ligand>
        <name>pyruvate</name>
        <dbReference type="ChEBI" id="CHEBI:15361"/>
    </ligand>
</feature>
<keyword evidence="10 12" id="KW-0704">Schiff base</keyword>
<keyword evidence="5 12" id="KW-0963">Cytoplasm</keyword>
<comment type="caution">
    <text evidence="12">Was originally thought to be a dihydrodipicolinate synthase (DHDPS), catalyzing the condensation of (S)-aspartate-beta-semialdehyde [(S)-ASA] and pyruvate to dihydrodipicolinate (DHDP). However, it was shown in E.coli that the product of the enzymatic reaction is not dihydrodipicolinate but in fact (4S)-4-hydroxy-2,3,4,5-tetrahydro-(2S)-dipicolinic acid (HTPA), and that the consecutive dehydration reaction leading to DHDP is not spontaneous but catalyzed by DapB.</text>
</comment>
<feature type="site" description="Part of a proton relay during catalysis" evidence="12">
    <location>
        <position position="60"/>
    </location>
</feature>
<dbReference type="SUPFAM" id="SSF51569">
    <property type="entry name" value="Aldolase"/>
    <property type="match status" value="1"/>
</dbReference>
<dbReference type="Gene3D" id="3.20.20.70">
    <property type="entry name" value="Aldolase class I"/>
    <property type="match status" value="1"/>
</dbReference>
<keyword evidence="7 12" id="KW-0220">Diaminopimelate biosynthesis</keyword>
<reference evidence="16 17" key="1">
    <citation type="submission" date="2014-01" db="EMBL/GenBank/DDBJ databases">
        <title>Genome sequencing of Thermotog hypogea.</title>
        <authorList>
            <person name="Zhang X."/>
            <person name="Alvare G."/>
            <person name="Fristensky B."/>
            <person name="Chen L."/>
            <person name="Suen T."/>
            <person name="Chen Q."/>
            <person name="Ma K."/>
        </authorList>
    </citation>
    <scope>NUCLEOTIDE SEQUENCE [LARGE SCALE GENOMIC DNA]</scope>
    <source>
        <strain evidence="16 17">DSM 11164</strain>
    </source>
</reference>
<dbReference type="KEGG" id="phy:AJ81_09540"/>
<feature type="binding site" evidence="12">
    <location>
        <position position="222"/>
    </location>
    <ligand>
        <name>pyruvate</name>
        <dbReference type="ChEBI" id="CHEBI:15361"/>
    </ligand>
</feature>
<keyword evidence="6 12" id="KW-0028">Amino-acid biosynthesis</keyword>
<sequence length="316" mass="34535">MNTKDLEEANGMEQLVRPSGSWVALVTPFTERDEVDIDGFKKLVDFHVANETDGLIFMGSTGEATSLSMEERKLIIQEMAKYCKGKIKAFFGTSCSTTKDTVELSQFAEACGADGIQLVVPPYIVPPQEAIFEFIATVARSVNIAVTIYNNPSRVVANIDPSTIAKLLDIGNIVAIKEASPSLTQLMGDIEVSSGRLNVLCCDSPKFGLILPLMAMGGHGTANVTGNVLPKEFALMSKPWGSWEDAVRCRELFFKYKPVMEAAYLLVNPVGIKAMMKLLGMPAGDPRPPLQPLKGSLLDKVREIIEEFKLREKCVV</sequence>
<evidence type="ECO:0000256" key="6">
    <source>
        <dbReference type="ARBA" id="ARBA00022605"/>
    </source>
</evidence>
<dbReference type="EC" id="4.3.3.7" evidence="4 12"/>